<name>A0A3N0BRQ5_9SPHI</name>
<dbReference type="Gene3D" id="1.10.260.40">
    <property type="entry name" value="lambda repressor-like DNA-binding domains"/>
    <property type="match status" value="1"/>
</dbReference>
<dbReference type="AlphaFoldDB" id="A0A3N0BRQ5"/>
<dbReference type="InterPro" id="IPR039060">
    <property type="entry name" value="Antitox_HigA"/>
</dbReference>
<dbReference type="GO" id="GO:0006355">
    <property type="term" value="P:regulation of DNA-templated transcription"/>
    <property type="evidence" value="ECO:0007669"/>
    <property type="project" value="InterPro"/>
</dbReference>
<proteinExistence type="predicted"/>
<dbReference type="GO" id="GO:0001046">
    <property type="term" value="F:core promoter sequence-specific DNA binding"/>
    <property type="evidence" value="ECO:0007669"/>
    <property type="project" value="TreeGrafter"/>
</dbReference>
<dbReference type="RefSeq" id="WP_123206907.1">
    <property type="nucleotide sequence ID" value="NZ_RBEE01000042.1"/>
</dbReference>
<dbReference type="InterPro" id="IPR010982">
    <property type="entry name" value="Lambda_DNA-bd_dom_sf"/>
</dbReference>
<sequence length="119" mass="13684">MLKIIKTEEEYEIALEKAYSFMQEDIVLGSEQADELELLTLLIEYYEESHYPVLPPTPIEAIKFRLEQLGKTPTELSKIFGARSRQSEILSGKRKLSLSMIRKLHEVLNIPAESLIGVY</sequence>
<dbReference type="SUPFAM" id="SSF47413">
    <property type="entry name" value="lambda repressor-like DNA-binding domains"/>
    <property type="match status" value="1"/>
</dbReference>
<dbReference type="EMBL" id="RBEE01000042">
    <property type="protein sequence ID" value="RNL51302.1"/>
    <property type="molecule type" value="Genomic_DNA"/>
</dbReference>
<dbReference type="PROSITE" id="PS50943">
    <property type="entry name" value="HTH_CROC1"/>
    <property type="match status" value="1"/>
</dbReference>
<feature type="domain" description="HTH cro/C1-type" evidence="1">
    <location>
        <begin position="62"/>
        <end position="115"/>
    </location>
</feature>
<dbReference type="SMART" id="SM00530">
    <property type="entry name" value="HTH_XRE"/>
    <property type="match status" value="1"/>
</dbReference>
<reference evidence="2 3" key="1">
    <citation type="submission" date="2018-10" db="EMBL/GenBank/DDBJ databases">
        <title>Genome sequencing of Pedobacter jejuensis TNB23.</title>
        <authorList>
            <person name="Cho Y.-J."/>
            <person name="Cho A."/>
            <person name="Kim O.-S."/>
        </authorList>
    </citation>
    <scope>NUCLEOTIDE SEQUENCE [LARGE SCALE GENOMIC DNA]</scope>
    <source>
        <strain evidence="2 3">TNB23</strain>
    </source>
</reference>
<dbReference type="Pfam" id="PF01381">
    <property type="entry name" value="HTH_3"/>
    <property type="match status" value="1"/>
</dbReference>
<evidence type="ECO:0000313" key="3">
    <source>
        <dbReference type="Proteomes" id="UP000274046"/>
    </source>
</evidence>
<evidence type="ECO:0000259" key="1">
    <source>
        <dbReference type="PROSITE" id="PS50943"/>
    </source>
</evidence>
<organism evidence="2 3">
    <name type="scientific">Pedobacter jejuensis</name>
    <dbReference type="NCBI Taxonomy" id="1268550"/>
    <lineage>
        <taxon>Bacteria</taxon>
        <taxon>Pseudomonadati</taxon>
        <taxon>Bacteroidota</taxon>
        <taxon>Sphingobacteriia</taxon>
        <taxon>Sphingobacteriales</taxon>
        <taxon>Sphingobacteriaceae</taxon>
        <taxon>Pedobacter</taxon>
    </lineage>
</organism>
<accession>A0A3N0BRQ5</accession>
<dbReference type="Proteomes" id="UP000274046">
    <property type="component" value="Unassembled WGS sequence"/>
</dbReference>
<dbReference type="InterPro" id="IPR001387">
    <property type="entry name" value="Cro/C1-type_HTH"/>
</dbReference>
<gene>
    <name evidence="2" type="ORF">D7004_16450</name>
</gene>
<dbReference type="PANTHER" id="PTHR40455">
    <property type="entry name" value="ANTITOXIN HIGA"/>
    <property type="match status" value="1"/>
</dbReference>
<protein>
    <submittedName>
        <fullName evidence="2">Transcriptional regulator</fullName>
    </submittedName>
</protein>
<dbReference type="OrthoDB" id="9796786at2"/>
<dbReference type="PANTHER" id="PTHR40455:SF1">
    <property type="entry name" value="ANTITOXIN HIGA"/>
    <property type="match status" value="1"/>
</dbReference>
<keyword evidence="3" id="KW-1185">Reference proteome</keyword>
<evidence type="ECO:0000313" key="2">
    <source>
        <dbReference type="EMBL" id="RNL51302.1"/>
    </source>
</evidence>
<comment type="caution">
    <text evidence="2">The sequence shown here is derived from an EMBL/GenBank/DDBJ whole genome shotgun (WGS) entry which is preliminary data.</text>
</comment>